<dbReference type="SMART" id="SM00267">
    <property type="entry name" value="GGDEF"/>
    <property type="match status" value="1"/>
</dbReference>
<comment type="catalytic activity">
    <reaction evidence="2">
        <text>2 GTP = 3',3'-c-di-GMP + 2 diphosphate</text>
        <dbReference type="Rhea" id="RHEA:24898"/>
        <dbReference type="ChEBI" id="CHEBI:33019"/>
        <dbReference type="ChEBI" id="CHEBI:37565"/>
        <dbReference type="ChEBI" id="CHEBI:58805"/>
        <dbReference type="EC" id="2.7.7.65"/>
    </reaction>
</comment>
<dbReference type="InterPro" id="IPR000160">
    <property type="entry name" value="GGDEF_dom"/>
</dbReference>
<dbReference type="InterPro" id="IPR001789">
    <property type="entry name" value="Sig_transdc_resp-reg_receiver"/>
</dbReference>
<keyword evidence="3" id="KW-0597">Phosphoprotein</keyword>
<evidence type="ECO:0000259" key="4">
    <source>
        <dbReference type="PROSITE" id="PS50110"/>
    </source>
</evidence>
<dbReference type="GO" id="GO:1902201">
    <property type="term" value="P:negative regulation of bacterial-type flagellum-dependent cell motility"/>
    <property type="evidence" value="ECO:0007669"/>
    <property type="project" value="TreeGrafter"/>
</dbReference>
<comment type="caution">
    <text evidence="6">The sequence shown here is derived from an EMBL/GenBank/DDBJ whole genome shotgun (WGS) entry which is preliminary data.</text>
</comment>
<sequence>MNLPDPPSLSARATELETAAAPLTAHWNPSLAAHVLYLALNLKCMADSRQLPRLSEAAKGLVHFLHHRMNQGHHPADLHFADELRTRLNMIVQHAAPSVKVTPIAHASIGPVSLLALSGDDAPLARHLAHFGIPVERFTSLPELAEAASKQVPAAVIVLGDPHAHDNQLSHALSALKHAMLPETVLLILSPDTGFEARLAAVRAGARGFLPWPCPFNEVLDTLTPLLTRDDPVPLRVLLVEDLESLASFYASVLAERGIDTRVVSNPHTLLDTIITFRPDLILLDMALPGCSGMELAGVIRQQRYLDNIPLLFITSEKQRPRHLDAHDIGVDGFLIKPVPADVLAMTVMARARRHRRLAGHITTDGLTGLLNHSQLLSQLDMELVRTRRQQEVLSFVQLNIDHFKDINDTHGHPIGDQVLRTLARILRERLRRSDIIGRLGGDEFGVIMPATEPGQAKVLIEELAAAFHRVAHSANTATFWLSFRAGVAFTRDGGESRTLLAEAAAAVQQAKAQGGGVVVADSVSPAA</sequence>
<dbReference type="InterPro" id="IPR050469">
    <property type="entry name" value="Diguanylate_Cyclase"/>
</dbReference>
<evidence type="ECO:0000256" key="2">
    <source>
        <dbReference type="ARBA" id="ARBA00034247"/>
    </source>
</evidence>
<dbReference type="CDD" id="cd00156">
    <property type="entry name" value="REC"/>
    <property type="match status" value="1"/>
</dbReference>
<dbReference type="CDD" id="cd01949">
    <property type="entry name" value="GGDEF"/>
    <property type="match status" value="1"/>
</dbReference>
<keyword evidence="7" id="KW-1185">Reference proteome</keyword>
<dbReference type="GO" id="GO:0043709">
    <property type="term" value="P:cell adhesion involved in single-species biofilm formation"/>
    <property type="evidence" value="ECO:0007669"/>
    <property type="project" value="TreeGrafter"/>
</dbReference>
<evidence type="ECO:0000256" key="1">
    <source>
        <dbReference type="ARBA" id="ARBA00012528"/>
    </source>
</evidence>
<evidence type="ECO:0000313" key="6">
    <source>
        <dbReference type="EMBL" id="PXX79119.1"/>
    </source>
</evidence>
<dbReference type="GO" id="GO:0052621">
    <property type="term" value="F:diguanylate cyclase activity"/>
    <property type="evidence" value="ECO:0007669"/>
    <property type="project" value="UniProtKB-EC"/>
</dbReference>
<dbReference type="Proteomes" id="UP000247555">
    <property type="component" value="Unassembled WGS sequence"/>
</dbReference>
<organism evidence="6 7">
    <name type="scientific">Rivihabitans pingtungensis</name>
    <dbReference type="NCBI Taxonomy" id="1054498"/>
    <lineage>
        <taxon>Bacteria</taxon>
        <taxon>Pseudomonadati</taxon>
        <taxon>Pseudomonadota</taxon>
        <taxon>Betaproteobacteria</taxon>
        <taxon>Neisseriales</taxon>
        <taxon>Aquaspirillaceae</taxon>
        <taxon>Rivihabitans</taxon>
    </lineage>
</organism>
<dbReference type="SUPFAM" id="SSF55073">
    <property type="entry name" value="Nucleotide cyclase"/>
    <property type="match status" value="1"/>
</dbReference>
<dbReference type="Gene3D" id="3.40.50.2300">
    <property type="match status" value="2"/>
</dbReference>
<dbReference type="OrthoDB" id="8522032at2"/>
<dbReference type="EMBL" id="QJKI01000008">
    <property type="protein sequence ID" value="PXX79119.1"/>
    <property type="molecule type" value="Genomic_DNA"/>
</dbReference>
<dbReference type="AlphaFoldDB" id="A0A318KN18"/>
<dbReference type="PROSITE" id="PS50110">
    <property type="entry name" value="RESPONSE_REGULATORY"/>
    <property type="match status" value="1"/>
</dbReference>
<protein>
    <recommendedName>
        <fullName evidence="1">diguanylate cyclase</fullName>
        <ecNumber evidence="1">2.7.7.65</ecNumber>
    </recommendedName>
</protein>
<reference evidence="6 7" key="1">
    <citation type="submission" date="2018-05" db="EMBL/GenBank/DDBJ databases">
        <title>Genomic Encyclopedia of Type Strains, Phase IV (KMG-IV): sequencing the most valuable type-strain genomes for metagenomic binning, comparative biology and taxonomic classification.</title>
        <authorList>
            <person name="Goeker M."/>
        </authorList>
    </citation>
    <scope>NUCLEOTIDE SEQUENCE [LARGE SCALE GENOMIC DNA]</scope>
    <source>
        <strain evidence="6 7">DSM 29661</strain>
    </source>
</reference>
<dbReference type="PANTHER" id="PTHR45138">
    <property type="entry name" value="REGULATORY COMPONENTS OF SENSORY TRANSDUCTION SYSTEM"/>
    <property type="match status" value="1"/>
</dbReference>
<evidence type="ECO:0000256" key="3">
    <source>
        <dbReference type="PROSITE-ProRule" id="PRU00169"/>
    </source>
</evidence>
<dbReference type="RefSeq" id="WP_146215078.1">
    <property type="nucleotide sequence ID" value="NZ_CALCOA010000201.1"/>
</dbReference>
<dbReference type="SMART" id="SM00448">
    <property type="entry name" value="REC"/>
    <property type="match status" value="1"/>
</dbReference>
<dbReference type="InterPro" id="IPR011006">
    <property type="entry name" value="CheY-like_superfamily"/>
</dbReference>
<dbReference type="EC" id="2.7.7.65" evidence="1"/>
<dbReference type="SUPFAM" id="SSF52172">
    <property type="entry name" value="CheY-like"/>
    <property type="match status" value="2"/>
</dbReference>
<feature type="domain" description="Response regulatory" evidence="4">
    <location>
        <begin position="236"/>
        <end position="352"/>
    </location>
</feature>
<feature type="modified residue" description="4-aspartylphosphate" evidence="3">
    <location>
        <position position="285"/>
    </location>
</feature>
<accession>A0A318KN18</accession>
<dbReference type="InterPro" id="IPR029787">
    <property type="entry name" value="Nucleotide_cyclase"/>
</dbReference>
<dbReference type="GO" id="GO:0000160">
    <property type="term" value="P:phosphorelay signal transduction system"/>
    <property type="evidence" value="ECO:0007669"/>
    <property type="project" value="InterPro"/>
</dbReference>
<evidence type="ECO:0000259" key="5">
    <source>
        <dbReference type="PROSITE" id="PS50887"/>
    </source>
</evidence>
<name>A0A318KN18_9NEIS</name>
<feature type="domain" description="GGDEF" evidence="5">
    <location>
        <begin position="392"/>
        <end position="524"/>
    </location>
</feature>
<evidence type="ECO:0000313" key="7">
    <source>
        <dbReference type="Proteomes" id="UP000247555"/>
    </source>
</evidence>
<dbReference type="InterPro" id="IPR043128">
    <property type="entry name" value="Rev_trsase/Diguanyl_cyclase"/>
</dbReference>
<dbReference type="Pfam" id="PF00990">
    <property type="entry name" value="GGDEF"/>
    <property type="match status" value="1"/>
</dbReference>
<dbReference type="NCBIfam" id="TIGR00254">
    <property type="entry name" value="GGDEF"/>
    <property type="match status" value="1"/>
</dbReference>
<proteinExistence type="predicted"/>
<dbReference type="PANTHER" id="PTHR45138:SF9">
    <property type="entry name" value="DIGUANYLATE CYCLASE DGCM-RELATED"/>
    <property type="match status" value="1"/>
</dbReference>
<dbReference type="Gene3D" id="3.30.70.270">
    <property type="match status" value="1"/>
</dbReference>
<dbReference type="PROSITE" id="PS50887">
    <property type="entry name" value="GGDEF"/>
    <property type="match status" value="1"/>
</dbReference>
<gene>
    <name evidence="6" type="ORF">DFR34_1089</name>
</gene>
<dbReference type="GO" id="GO:0005886">
    <property type="term" value="C:plasma membrane"/>
    <property type="evidence" value="ECO:0007669"/>
    <property type="project" value="TreeGrafter"/>
</dbReference>
<dbReference type="Pfam" id="PF00072">
    <property type="entry name" value="Response_reg"/>
    <property type="match status" value="1"/>
</dbReference>